<dbReference type="EMBL" id="CP000473">
    <property type="protein sequence ID" value="ABJ81101.1"/>
    <property type="molecule type" value="Genomic_DNA"/>
</dbReference>
<keyword evidence="8 9" id="KW-0472">Membrane</keyword>
<dbReference type="Gene3D" id="1.20.1560.10">
    <property type="entry name" value="ABC transporter type 1, transmembrane domain"/>
    <property type="match status" value="1"/>
</dbReference>
<dbReference type="GO" id="GO:0016887">
    <property type="term" value="F:ATP hydrolysis activity"/>
    <property type="evidence" value="ECO:0007669"/>
    <property type="project" value="InterPro"/>
</dbReference>
<dbReference type="InParanoid" id="Q02CW5"/>
<proteinExistence type="predicted"/>
<dbReference type="PANTHER" id="PTHR43394:SF1">
    <property type="entry name" value="ATP-BINDING CASSETTE SUB-FAMILY B MEMBER 10, MITOCHONDRIAL"/>
    <property type="match status" value="1"/>
</dbReference>
<evidence type="ECO:0000256" key="5">
    <source>
        <dbReference type="ARBA" id="ARBA00022741"/>
    </source>
</evidence>
<dbReference type="AlphaFoldDB" id="Q02CW5"/>
<dbReference type="GO" id="GO:0015421">
    <property type="term" value="F:ABC-type oligopeptide transporter activity"/>
    <property type="evidence" value="ECO:0007669"/>
    <property type="project" value="TreeGrafter"/>
</dbReference>
<evidence type="ECO:0000256" key="9">
    <source>
        <dbReference type="SAM" id="Phobius"/>
    </source>
</evidence>
<dbReference type="HOGENOM" id="CLU_000604_84_3_0"/>
<dbReference type="InterPro" id="IPR017871">
    <property type="entry name" value="ABC_transporter-like_CS"/>
</dbReference>
<feature type="domain" description="ABC transporter" evidence="10">
    <location>
        <begin position="358"/>
        <end position="592"/>
    </location>
</feature>
<feature type="transmembrane region" description="Helical" evidence="9">
    <location>
        <begin position="291"/>
        <end position="309"/>
    </location>
</feature>
<sequence length="604" mass="66733">MSRRRAPLRRLSIRELLRPHRKSLALGLIAVVVEGIAGLLEPWPLKIVLDNVVKQKALSGWLNHLVLSVAGNDRLAILKFAAMLALGIAVVGSLAAYTEKYLTTSVGQWVMHDLRRSVYFHIQRLSLDFHDRRQTGDLISRVTSDIDAIQSFIASGLLSSLVNGLTLFGMVGVMFYINWRFTLIALSVAPVLFVVVYSYTRRIKKASREVRKKEGEIVSVIQEVLTSIRVVKAFAREEYEQRRLEEESLESVEAALHARALKARLSPLVDVIVAIGTSLVLWFGARLALQGSLSAGSLVVFIFYLGKMYKPMQELSKMTDSYSKAAVGYERIKEVMDTESDVKDLPGARPAPPLQGAVQFEHVSFRYPDSGPILRDVSFRIEPGQVAALVGPTGAGKTTIASLIPRFYDPTDGVVRVDGLDVRSLQQKTLRRQISFVLQETLLFHGTVWANIAYGKPDATRTEIIRASQIANANEFVEKLPQGYDTMVGERGVTLSGGQRQRIAIARAVVRDTPILILDEASSGLDAASEKLVFEALDRLMEGKTSLVIAHRLSTIRRADIILVIKDGEIVERGTHDELLSVGGLYAELHALQFGGEEAAARQI</sequence>
<name>Q02CW5_SOLUE</name>
<organism evidence="12">
    <name type="scientific">Solibacter usitatus (strain Ellin6076)</name>
    <dbReference type="NCBI Taxonomy" id="234267"/>
    <lineage>
        <taxon>Bacteria</taxon>
        <taxon>Pseudomonadati</taxon>
        <taxon>Acidobacteriota</taxon>
        <taxon>Terriglobia</taxon>
        <taxon>Bryobacterales</taxon>
        <taxon>Solibacteraceae</taxon>
        <taxon>Candidatus Solibacter</taxon>
    </lineage>
</organism>
<evidence type="ECO:0000259" key="11">
    <source>
        <dbReference type="PROSITE" id="PS50929"/>
    </source>
</evidence>
<feature type="domain" description="ABC transmembrane type-1" evidence="11">
    <location>
        <begin position="25"/>
        <end position="324"/>
    </location>
</feature>
<gene>
    <name evidence="12" type="ordered locus">Acid_0085</name>
</gene>
<dbReference type="Pfam" id="PF00664">
    <property type="entry name" value="ABC_membrane"/>
    <property type="match status" value="1"/>
</dbReference>
<evidence type="ECO:0000256" key="3">
    <source>
        <dbReference type="ARBA" id="ARBA00022475"/>
    </source>
</evidence>
<keyword evidence="2" id="KW-0813">Transport</keyword>
<dbReference type="PANTHER" id="PTHR43394">
    <property type="entry name" value="ATP-DEPENDENT PERMEASE MDL1, MITOCHONDRIAL"/>
    <property type="match status" value="1"/>
</dbReference>
<dbReference type="PROSITE" id="PS50929">
    <property type="entry name" value="ABC_TM1F"/>
    <property type="match status" value="1"/>
</dbReference>
<feature type="transmembrane region" description="Helical" evidence="9">
    <location>
        <begin position="21"/>
        <end position="40"/>
    </location>
</feature>
<dbReference type="InterPro" id="IPR003439">
    <property type="entry name" value="ABC_transporter-like_ATP-bd"/>
</dbReference>
<protein>
    <submittedName>
        <fullName evidence="12">ABC transporter related</fullName>
    </submittedName>
</protein>
<dbReference type="STRING" id="234267.Acid_0085"/>
<dbReference type="Pfam" id="PF00005">
    <property type="entry name" value="ABC_tran"/>
    <property type="match status" value="1"/>
</dbReference>
<dbReference type="Gene3D" id="3.40.50.300">
    <property type="entry name" value="P-loop containing nucleotide triphosphate hydrolases"/>
    <property type="match status" value="1"/>
</dbReference>
<dbReference type="GO" id="GO:0005886">
    <property type="term" value="C:plasma membrane"/>
    <property type="evidence" value="ECO:0007669"/>
    <property type="project" value="UniProtKB-SubCell"/>
</dbReference>
<dbReference type="InterPro" id="IPR039421">
    <property type="entry name" value="Type_1_exporter"/>
</dbReference>
<evidence type="ECO:0000256" key="6">
    <source>
        <dbReference type="ARBA" id="ARBA00022840"/>
    </source>
</evidence>
<evidence type="ECO:0000256" key="8">
    <source>
        <dbReference type="ARBA" id="ARBA00023136"/>
    </source>
</evidence>
<dbReference type="eggNOG" id="COG1132">
    <property type="taxonomic scope" value="Bacteria"/>
</dbReference>
<dbReference type="FunFam" id="3.40.50.300:FF:000221">
    <property type="entry name" value="Multidrug ABC transporter ATP-binding protein"/>
    <property type="match status" value="1"/>
</dbReference>
<dbReference type="SMART" id="SM00382">
    <property type="entry name" value="AAA"/>
    <property type="match status" value="1"/>
</dbReference>
<evidence type="ECO:0000256" key="4">
    <source>
        <dbReference type="ARBA" id="ARBA00022692"/>
    </source>
</evidence>
<dbReference type="OrthoDB" id="9762778at2"/>
<evidence type="ECO:0000256" key="7">
    <source>
        <dbReference type="ARBA" id="ARBA00022989"/>
    </source>
</evidence>
<keyword evidence="6" id="KW-0067">ATP-binding</keyword>
<dbReference type="CDD" id="cd18564">
    <property type="entry name" value="ABC_6TM_exporter_like"/>
    <property type="match status" value="1"/>
</dbReference>
<evidence type="ECO:0000259" key="10">
    <source>
        <dbReference type="PROSITE" id="PS50893"/>
    </source>
</evidence>
<feature type="transmembrane region" description="Helical" evidence="9">
    <location>
        <begin position="183"/>
        <end position="200"/>
    </location>
</feature>
<evidence type="ECO:0000256" key="2">
    <source>
        <dbReference type="ARBA" id="ARBA00022448"/>
    </source>
</evidence>
<dbReference type="InterPro" id="IPR011527">
    <property type="entry name" value="ABC1_TM_dom"/>
</dbReference>
<dbReference type="KEGG" id="sus:Acid_0085"/>
<keyword evidence="7 9" id="KW-1133">Transmembrane helix</keyword>
<dbReference type="SUPFAM" id="SSF90123">
    <property type="entry name" value="ABC transporter transmembrane region"/>
    <property type="match status" value="1"/>
</dbReference>
<dbReference type="InterPro" id="IPR036640">
    <property type="entry name" value="ABC1_TM_sf"/>
</dbReference>
<keyword evidence="3" id="KW-1003">Cell membrane</keyword>
<feature type="transmembrane region" description="Helical" evidence="9">
    <location>
        <begin position="151"/>
        <end position="177"/>
    </location>
</feature>
<comment type="subcellular location">
    <subcellularLocation>
        <location evidence="1">Cell membrane</location>
        <topology evidence="1">Multi-pass membrane protein</topology>
    </subcellularLocation>
</comment>
<evidence type="ECO:0000256" key="1">
    <source>
        <dbReference type="ARBA" id="ARBA00004651"/>
    </source>
</evidence>
<reference evidence="12" key="1">
    <citation type="submission" date="2006-10" db="EMBL/GenBank/DDBJ databases">
        <title>Complete sequence of Solibacter usitatus Ellin6076.</title>
        <authorList>
            <consortium name="US DOE Joint Genome Institute"/>
            <person name="Copeland A."/>
            <person name="Lucas S."/>
            <person name="Lapidus A."/>
            <person name="Barry K."/>
            <person name="Detter J.C."/>
            <person name="Glavina del Rio T."/>
            <person name="Hammon N."/>
            <person name="Israni S."/>
            <person name="Dalin E."/>
            <person name="Tice H."/>
            <person name="Pitluck S."/>
            <person name="Thompson L.S."/>
            <person name="Brettin T."/>
            <person name="Bruce D."/>
            <person name="Han C."/>
            <person name="Tapia R."/>
            <person name="Gilna P."/>
            <person name="Schmutz J."/>
            <person name="Larimer F."/>
            <person name="Land M."/>
            <person name="Hauser L."/>
            <person name="Kyrpides N."/>
            <person name="Mikhailova N."/>
            <person name="Janssen P.H."/>
            <person name="Kuske C.R."/>
            <person name="Richardson P."/>
        </authorList>
    </citation>
    <scope>NUCLEOTIDE SEQUENCE</scope>
    <source>
        <strain evidence="12">Ellin6076</strain>
    </source>
</reference>
<dbReference type="SUPFAM" id="SSF52540">
    <property type="entry name" value="P-loop containing nucleoside triphosphate hydrolases"/>
    <property type="match status" value="1"/>
</dbReference>
<dbReference type="PROSITE" id="PS50893">
    <property type="entry name" value="ABC_TRANSPORTER_2"/>
    <property type="match status" value="1"/>
</dbReference>
<keyword evidence="4 9" id="KW-0812">Transmembrane</keyword>
<accession>Q02CW5</accession>
<evidence type="ECO:0000313" key="12">
    <source>
        <dbReference type="EMBL" id="ABJ81101.1"/>
    </source>
</evidence>
<dbReference type="InterPro" id="IPR003593">
    <property type="entry name" value="AAA+_ATPase"/>
</dbReference>
<keyword evidence="5" id="KW-0547">Nucleotide-binding</keyword>
<dbReference type="InterPro" id="IPR027417">
    <property type="entry name" value="P-loop_NTPase"/>
</dbReference>
<dbReference type="PROSITE" id="PS00211">
    <property type="entry name" value="ABC_TRANSPORTER_1"/>
    <property type="match status" value="1"/>
</dbReference>
<dbReference type="GO" id="GO:0005524">
    <property type="term" value="F:ATP binding"/>
    <property type="evidence" value="ECO:0007669"/>
    <property type="project" value="UniProtKB-KW"/>
</dbReference>
<feature type="transmembrane region" description="Helical" evidence="9">
    <location>
        <begin position="76"/>
        <end position="97"/>
    </location>
</feature>